<proteinExistence type="predicted"/>
<reference evidence="2 3" key="1">
    <citation type="submission" date="2016-11" db="EMBL/GenBank/DDBJ databases">
        <authorList>
            <person name="Jaros S."/>
            <person name="Januszkiewicz K."/>
            <person name="Wedrychowicz H."/>
        </authorList>
    </citation>
    <scope>NUCLEOTIDE SEQUENCE [LARGE SCALE GENOMIC DNA]</scope>
    <source>
        <strain evidence="2 3">ACAM 12</strain>
    </source>
</reference>
<gene>
    <name evidence="2" type="ORF">SAMN05878437_1201</name>
</gene>
<dbReference type="InterPro" id="IPR007163">
    <property type="entry name" value="VCA0040-like"/>
</dbReference>
<protein>
    <submittedName>
        <fullName evidence="2">Putative membrane protein</fullName>
    </submittedName>
</protein>
<sequence length="328" mass="35219">MNRSRLRVFLTGAGMGAADAVPGVSGGTIAFISGFYAELIHTIRQFGPGAFGAWRRGGLQGLVRHLNLAFIIPLLAGVALAVFSVAHLAVWLMEAYPLLLDGFFFGLVAASTLVVNDARERFKWRHLIALGLGLWLARALPSLMPLLLTVGNDSLMLMLAGSIAISAMLLPGVSGSFLLLSMGLYGTIMQAIRGLDVGIIALFGGGCVIGLMLFSRLLSWLLHRHHAATMQLLLGFILGSLPLLWPWRELIRYQLGPDGQLIPLAHRYLLPGDYATLTGASAQTAGVMALMLVGALLVVALNQQAKRRTLRSRKAESNATRTSADKQE</sequence>
<evidence type="ECO:0000313" key="3">
    <source>
        <dbReference type="Proteomes" id="UP000190911"/>
    </source>
</evidence>
<feature type="transmembrane region" description="Helical" evidence="1">
    <location>
        <begin position="127"/>
        <end position="148"/>
    </location>
</feature>
<dbReference type="Pfam" id="PF04018">
    <property type="entry name" value="VCA0040-like"/>
    <property type="match status" value="1"/>
</dbReference>
<keyword evidence="1" id="KW-0812">Transmembrane</keyword>
<dbReference type="PANTHER" id="PTHR37308">
    <property type="entry name" value="INTEGRAL MEMBRANE PROTEIN"/>
    <property type="match status" value="1"/>
</dbReference>
<organism evidence="2 3">
    <name type="scientific">Vreelandella subglaciescola</name>
    <dbReference type="NCBI Taxonomy" id="29571"/>
    <lineage>
        <taxon>Bacteria</taxon>
        <taxon>Pseudomonadati</taxon>
        <taxon>Pseudomonadota</taxon>
        <taxon>Gammaproteobacteria</taxon>
        <taxon>Oceanospirillales</taxon>
        <taxon>Halomonadaceae</taxon>
        <taxon>Vreelandella</taxon>
    </lineage>
</organism>
<dbReference type="STRING" id="29571.SAMN05878437_1201"/>
<dbReference type="EMBL" id="LT670847">
    <property type="protein sequence ID" value="SHM09721.1"/>
    <property type="molecule type" value="Genomic_DNA"/>
</dbReference>
<dbReference type="AlphaFoldDB" id="A0A1M7G0A2"/>
<dbReference type="InParanoid" id="A0A1M7G0A2"/>
<feature type="transmembrane region" description="Helical" evidence="1">
    <location>
        <begin position="66"/>
        <end position="89"/>
    </location>
</feature>
<feature type="transmembrane region" description="Helical" evidence="1">
    <location>
        <begin position="199"/>
        <end position="218"/>
    </location>
</feature>
<accession>A0A1M7G0A2</accession>
<keyword evidence="3" id="KW-1185">Reference proteome</keyword>
<evidence type="ECO:0000256" key="1">
    <source>
        <dbReference type="SAM" id="Phobius"/>
    </source>
</evidence>
<evidence type="ECO:0000313" key="2">
    <source>
        <dbReference type="EMBL" id="SHM09721.1"/>
    </source>
</evidence>
<keyword evidence="1" id="KW-1133">Transmembrane helix</keyword>
<feature type="transmembrane region" description="Helical" evidence="1">
    <location>
        <begin position="95"/>
        <end position="115"/>
    </location>
</feature>
<keyword evidence="1" id="KW-0472">Membrane</keyword>
<feature type="transmembrane region" description="Helical" evidence="1">
    <location>
        <begin position="280"/>
        <end position="301"/>
    </location>
</feature>
<name>A0A1M7G0A2_9GAMM</name>
<dbReference type="PANTHER" id="PTHR37308:SF1">
    <property type="entry name" value="POLYPRENYL-PHOSPHATE TRANSPORTER"/>
    <property type="match status" value="1"/>
</dbReference>
<dbReference type="Proteomes" id="UP000190911">
    <property type="component" value="Chromosome I"/>
</dbReference>